<feature type="region of interest" description="Disordered" evidence="1">
    <location>
        <begin position="126"/>
        <end position="215"/>
    </location>
</feature>
<name>A0A914C3I4_9BILA</name>
<dbReference type="Gene3D" id="1.10.10.1450">
    <property type="match status" value="1"/>
</dbReference>
<dbReference type="PANTHER" id="PTHR46060">
    <property type="entry name" value="MARINER MOS1 TRANSPOSASE-LIKE PROTEIN"/>
    <property type="match status" value="1"/>
</dbReference>
<dbReference type="InterPro" id="IPR052709">
    <property type="entry name" value="Transposase-MT_Hybrid"/>
</dbReference>
<proteinExistence type="predicted"/>
<feature type="compositionally biased region" description="Basic residues" evidence="1">
    <location>
        <begin position="174"/>
        <end position="186"/>
    </location>
</feature>
<protein>
    <submittedName>
        <fullName evidence="4">Mos1 transposase HTH domain-containing protein</fullName>
    </submittedName>
</protein>
<dbReference type="PANTHER" id="PTHR46060:SF2">
    <property type="entry name" value="HISTONE-LYSINE N-METHYLTRANSFERASE SETMAR"/>
    <property type="match status" value="1"/>
</dbReference>
<dbReference type="GO" id="GO:0046975">
    <property type="term" value="F:histone H3K36 methyltransferase activity"/>
    <property type="evidence" value="ECO:0007669"/>
    <property type="project" value="TreeGrafter"/>
</dbReference>
<dbReference type="GO" id="GO:0000793">
    <property type="term" value="C:condensed chromosome"/>
    <property type="evidence" value="ECO:0007669"/>
    <property type="project" value="TreeGrafter"/>
</dbReference>
<evidence type="ECO:0000313" key="4">
    <source>
        <dbReference type="WBParaSite" id="ACRNAN_Path_21.g65.t1"/>
    </source>
</evidence>
<dbReference type="GO" id="GO:0015074">
    <property type="term" value="P:DNA integration"/>
    <property type="evidence" value="ECO:0007669"/>
    <property type="project" value="TreeGrafter"/>
</dbReference>
<dbReference type="Gene3D" id="1.10.10.10">
    <property type="entry name" value="Winged helix-like DNA-binding domain superfamily/Winged helix DNA-binding domain"/>
    <property type="match status" value="1"/>
</dbReference>
<dbReference type="GO" id="GO:0005634">
    <property type="term" value="C:nucleus"/>
    <property type="evidence" value="ECO:0007669"/>
    <property type="project" value="TreeGrafter"/>
</dbReference>
<dbReference type="Pfam" id="PF17906">
    <property type="entry name" value="HTH_48"/>
    <property type="match status" value="1"/>
</dbReference>
<dbReference type="WBParaSite" id="ACRNAN_Path_21.g65.t1">
    <property type="protein sequence ID" value="ACRNAN_Path_21.g65.t1"/>
    <property type="gene ID" value="ACRNAN_Path_21.g65"/>
</dbReference>
<dbReference type="GO" id="GO:0044774">
    <property type="term" value="P:mitotic DNA integrity checkpoint signaling"/>
    <property type="evidence" value="ECO:0007669"/>
    <property type="project" value="TreeGrafter"/>
</dbReference>
<dbReference type="GO" id="GO:0000014">
    <property type="term" value="F:single-stranded DNA endodeoxyribonuclease activity"/>
    <property type="evidence" value="ECO:0007669"/>
    <property type="project" value="TreeGrafter"/>
</dbReference>
<dbReference type="GO" id="GO:0042800">
    <property type="term" value="F:histone H3K4 methyltransferase activity"/>
    <property type="evidence" value="ECO:0007669"/>
    <property type="project" value="TreeGrafter"/>
</dbReference>
<keyword evidence="3" id="KW-1185">Reference proteome</keyword>
<organism evidence="3 4">
    <name type="scientific">Acrobeloides nanus</name>
    <dbReference type="NCBI Taxonomy" id="290746"/>
    <lineage>
        <taxon>Eukaryota</taxon>
        <taxon>Metazoa</taxon>
        <taxon>Ecdysozoa</taxon>
        <taxon>Nematoda</taxon>
        <taxon>Chromadorea</taxon>
        <taxon>Rhabditida</taxon>
        <taxon>Tylenchina</taxon>
        <taxon>Cephalobomorpha</taxon>
        <taxon>Cephaloboidea</taxon>
        <taxon>Cephalobidae</taxon>
        <taxon>Acrobeloides</taxon>
    </lineage>
</organism>
<dbReference type="Proteomes" id="UP000887540">
    <property type="component" value="Unplaced"/>
</dbReference>
<evidence type="ECO:0000256" key="1">
    <source>
        <dbReference type="SAM" id="MobiDB-lite"/>
    </source>
</evidence>
<dbReference type="GO" id="GO:0035861">
    <property type="term" value="C:site of double-strand break"/>
    <property type="evidence" value="ECO:0007669"/>
    <property type="project" value="TreeGrafter"/>
</dbReference>
<dbReference type="GO" id="GO:0031297">
    <property type="term" value="P:replication fork processing"/>
    <property type="evidence" value="ECO:0007669"/>
    <property type="project" value="TreeGrafter"/>
</dbReference>
<dbReference type="AlphaFoldDB" id="A0A914C3I4"/>
<evidence type="ECO:0000313" key="3">
    <source>
        <dbReference type="Proteomes" id="UP000887540"/>
    </source>
</evidence>
<sequence length="215" mass="24898">MRTHNHIHLRHIMLYHFEKAIPLPRHFRDLNDLFGERTIDRKTVYEWFDRFKSGDTSLEDKPGRVRPSDFDDQTLLAAVEEDESLTTRILAEQFNVDHFIIVRRLKKLGKVWKLARWVPHELTDQNKISSRNGGSPTEMANNSTISTQTSTWPSWTASKLPSKLKDRGEEPHRLPPRQRPAPRGRKSGPINHGQRLGPPPSSSLFSHRGPHRLPC</sequence>
<evidence type="ECO:0000259" key="2">
    <source>
        <dbReference type="Pfam" id="PF17906"/>
    </source>
</evidence>
<dbReference type="GO" id="GO:0003690">
    <property type="term" value="F:double-stranded DNA binding"/>
    <property type="evidence" value="ECO:0007669"/>
    <property type="project" value="TreeGrafter"/>
</dbReference>
<accession>A0A914C3I4</accession>
<dbReference type="GO" id="GO:0044547">
    <property type="term" value="F:DNA topoisomerase binding"/>
    <property type="evidence" value="ECO:0007669"/>
    <property type="project" value="TreeGrafter"/>
</dbReference>
<dbReference type="InterPro" id="IPR041426">
    <property type="entry name" value="Mos1_HTH"/>
</dbReference>
<reference evidence="4" key="1">
    <citation type="submission" date="2022-11" db="UniProtKB">
        <authorList>
            <consortium name="WormBaseParasite"/>
        </authorList>
    </citation>
    <scope>IDENTIFICATION</scope>
</reference>
<dbReference type="GO" id="GO:0003697">
    <property type="term" value="F:single-stranded DNA binding"/>
    <property type="evidence" value="ECO:0007669"/>
    <property type="project" value="TreeGrafter"/>
</dbReference>
<feature type="domain" description="Mos1 transposase HTH" evidence="2">
    <location>
        <begin position="6"/>
        <end position="55"/>
    </location>
</feature>
<dbReference type="GO" id="GO:0006303">
    <property type="term" value="P:double-strand break repair via nonhomologous end joining"/>
    <property type="evidence" value="ECO:0007669"/>
    <property type="project" value="TreeGrafter"/>
</dbReference>
<feature type="compositionally biased region" description="Polar residues" evidence="1">
    <location>
        <begin position="126"/>
        <end position="159"/>
    </location>
</feature>
<dbReference type="InterPro" id="IPR036388">
    <property type="entry name" value="WH-like_DNA-bd_sf"/>
</dbReference>
<dbReference type="GO" id="GO:0000729">
    <property type="term" value="P:DNA double-strand break processing"/>
    <property type="evidence" value="ECO:0007669"/>
    <property type="project" value="TreeGrafter"/>
</dbReference>
<feature type="compositionally biased region" description="Basic and acidic residues" evidence="1">
    <location>
        <begin position="163"/>
        <end position="173"/>
    </location>
</feature>